<protein>
    <submittedName>
        <fullName evidence="1">Uncharacterized protein</fullName>
    </submittedName>
</protein>
<evidence type="ECO:0000313" key="2">
    <source>
        <dbReference type="Proteomes" id="UP000192656"/>
    </source>
</evidence>
<accession>A0A1W2F175</accession>
<keyword evidence="2" id="KW-1185">Reference proteome</keyword>
<name>A0A1W2F175_9HYPH</name>
<dbReference type="EMBL" id="FWXR01000046">
    <property type="protein sequence ID" value="SMD15216.1"/>
    <property type="molecule type" value="Genomic_DNA"/>
</dbReference>
<dbReference type="STRING" id="937218.SAMN06297251_1466"/>
<dbReference type="Proteomes" id="UP000192656">
    <property type="component" value="Unassembled WGS sequence"/>
</dbReference>
<gene>
    <name evidence="1" type="ORF">SAMN06297251_1466</name>
</gene>
<organism evidence="1 2">
    <name type="scientific">Fulvimarina manganoxydans</name>
    <dbReference type="NCBI Taxonomy" id="937218"/>
    <lineage>
        <taxon>Bacteria</taxon>
        <taxon>Pseudomonadati</taxon>
        <taxon>Pseudomonadota</taxon>
        <taxon>Alphaproteobacteria</taxon>
        <taxon>Hyphomicrobiales</taxon>
        <taxon>Aurantimonadaceae</taxon>
        <taxon>Fulvimarina</taxon>
    </lineage>
</organism>
<dbReference type="AlphaFoldDB" id="A0A1W2F175"/>
<proteinExistence type="predicted"/>
<reference evidence="1 2" key="1">
    <citation type="submission" date="2017-04" db="EMBL/GenBank/DDBJ databases">
        <authorList>
            <person name="Afonso C.L."/>
            <person name="Miller P.J."/>
            <person name="Scott M.A."/>
            <person name="Spackman E."/>
            <person name="Goraichik I."/>
            <person name="Dimitrov K.M."/>
            <person name="Suarez D.L."/>
            <person name="Swayne D.E."/>
        </authorList>
    </citation>
    <scope>NUCLEOTIDE SEQUENCE [LARGE SCALE GENOMIC DNA]</scope>
    <source>
        <strain evidence="1 2">CGMCC 1.10972</strain>
    </source>
</reference>
<evidence type="ECO:0000313" key="1">
    <source>
        <dbReference type="EMBL" id="SMD15216.1"/>
    </source>
</evidence>
<sequence>MAWKVVAGAGISGSDVRDMMIEAVEQRFCGVRAS</sequence>